<protein>
    <submittedName>
        <fullName evidence="1">Uncharacterized protein</fullName>
    </submittedName>
</protein>
<evidence type="ECO:0000313" key="2">
    <source>
        <dbReference type="Proteomes" id="UP001233999"/>
    </source>
</evidence>
<keyword evidence="2" id="KW-1185">Reference proteome</keyword>
<name>A0AAD7ZMV8_DIPPU</name>
<reference evidence="1" key="1">
    <citation type="journal article" date="2023" name="IScience">
        <title>Live-bearing cockroach genome reveals convergent evolutionary mechanisms linked to viviparity in insects and beyond.</title>
        <authorList>
            <person name="Fouks B."/>
            <person name="Harrison M.C."/>
            <person name="Mikhailova A.A."/>
            <person name="Marchal E."/>
            <person name="English S."/>
            <person name="Carruthers M."/>
            <person name="Jennings E.C."/>
            <person name="Chiamaka E.L."/>
            <person name="Frigard R.A."/>
            <person name="Pippel M."/>
            <person name="Attardo G.M."/>
            <person name="Benoit J.B."/>
            <person name="Bornberg-Bauer E."/>
            <person name="Tobe S.S."/>
        </authorList>
    </citation>
    <scope>NUCLEOTIDE SEQUENCE</scope>
    <source>
        <strain evidence="1">Stay&amp;Tobe</strain>
    </source>
</reference>
<evidence type="ECO:0000313" key="1">
    <source>
        <dbReference type="EMBL" id="KAJ9583659.1"/>
    </source>
</evidence>
<sequence>MTRALEKRVVNLANVFRNITTSVLDAMSFLMGARRCDNYPDNLEYYSKEKVNRGEVKFRHKNIVTDTFFISPCSRIFVDVKVSEECVYVLTIADFLVDVNLLADISHSSGSLSTWRPHHVEVKERRLFPSTPGLNPNEISVLRISKSTIQPDIDKLVSRKRHQRSSTRSSNVTRNVLTLRMMAEEVGTRVERALKIIGDIAKSSREITTAQQAEREKDNQQPWIEVVRRLRSIMKNPEMFLLNQDLSCGTHMDTPTETRPKLLQRKLKKEDAKQLIGQERIDEALDLIKTALLSDEHRRMEGTELPPKTLVHEDRHTWIPLQIRISSFRCNVQM</sequence>
<organism evidence="1 2">
    <name type="scientific">Diploptera punctata</name>
    <name type="common">Pacific beetle cockroach</name>
    <dbReference type="NCBI Taxonomy" id="6984"/>
    <lineage>
        <taxon>Eukaryota</taxon>
        <taxon>Metazoa</taxon>
        <taxon>Ecdysozoa</taxon>
        <taxon>Arthropoda</taxon>
        <taxon>Hexapoda</taxon>
        <taxon>Insecta</taxon>
        <taxon>Pterygota</taxon>
        <taxon>Neoptera</taxon>
        <taxon>Polyneoptera</taxon>
        <taxon>Dictyoptera</taxon>
        <taxon>Blattodea</taxon>
        <taxon>Blaberoidea</taxon>
        <taxon>Blaberidae</taxon>
        <taxon>Diplopterinae</taxon>
        <taxon>Diploptera</taxon>
    </lineage>
</organism>
<dbReference type="EMBL" id="JASPKZ010007555">
    <property type="protein sequence ID" value="KAJ9583659.1"/>
    <property type="molecule type" value="Genomic_DNA"/>
</dbReference>
<feature type="non-terminal residue" evidence="1">
    <location>
        <position position="334"/>
    </location>
</feature>
<gene>
    <name evidence="1" type="ORF">L9F63_022005</name>
</gene>
<reference evidence="1" key="2">
    <citation type="submission" date="2023-05" db="EMBL/GenBank/DDBJ databases">
        <authorList>
            <person name="Fouks B."/>
        </authorList>
    </citation>
    <scope>NUCLEOTIDE SEQUENCE</scope>
    <source>
        <strain evidence="1">Stay&amp;Tobe</strain>
        <tissue evidence="1">Testes</tissue>
    </source>
</reference>
<comment type="caution">
    <text evidence="1">The sequence shown here is derived from an EMBL/GenBank/DDBJ whole genome shotgun (WGS) entry which is preliminary data.</text>
</comment>
<feature type="non-terminal residue" evidence="1">
    <location>
        <position position="1"/>
    </location>
</feature>
<dbReference type="AlphaFoldDB" id="A0AAD7ZMV8"/>
<accession>A0AAD7ZMV8</accession>
<proteinExistence type="predicted"/>
<dbReference type="Proteomes" id="UP001233999">
    <property type="component" value="Unassembled WGS sequence"/>
</dbReference>